<reference evidence="1" key="1">
    <citation type="submission" date="2020-04" db="EMBL/GenBank/DDBJ databases">
        <title>A chromosome-scale assembly and high-density genetic map of the yellow drum (Nibea albiflora) genome.</title>
        <authorList>
            <person name="Xu D."/>
            <person name="Zhang W."/>
            <person name="Chen R."/>
            <person name="Tan P."/>
            <person name="Wang L."/>
            <person name="Song H."/>
            <person name="Tian L."/>
            <person name="Zhu Q."/>
            <person name="Wang B."/>
        </authorList>
    </citation>
    <scope>NUCLEOTIDE SEQUENCE</scope>
    <source>
        <strain evidence="1">ZJHYS-2018</strain>
    </source>
</reference>
<name>A0ACB7EWX4_NIBAL</name>
<comment type="caution">
    <text evidence="1">The sequence shown here is derived from an EMBL/GenBank/DDBJ whole genome shotgun (WGS) entry which is preliminary data.</text>
</comment>
<protein>
    <submittedName>
        <fullName evidence="1">Uncharacterized protein</fullName>
    </submittedName>
</protein>
<organism evidence="1 2">
    <name type="scientific">Nibea albiflora</name>
    <name type="common">Yellow drum</name>
    <name type="synonym">Corvina albiflora</name>
    <dbReference type="NCBI Taxonomy" id="240163"/>
    <lineage>
        <taxon>Eukaryota</taxon>
        <taxon>Metazoa</taxon>
        <taxon>Chordata</taxon>
        <taxon>Craniata</taxon>
        <taxon>Vertebrata</taxon>
        <taxon>Euteleostomi</taxon>
        <taxon>Actinopterygii</taxon>
        <taxon>Neopterygii</taxon>
        <taxon>Teleostei</taxon>
        <taxon>Neoteleostei</taxon>
        <taxon>Acanthomorphata</taxon>
        <taxon>Eupercaria</taxon>
        <taxon>Sciaenidae</taxon>
        <taxon>Nibea</taxon>
    </lineage>
</organism>
<sequence>MTLCYVTGSKTLVTSCCEPRDVSGVTGKRDNPPLASTTRSPPSERDDKEQSSQGSRPEACQRGAPGPAEEGSPAGCPPG</sequence>
<accession>A0ACB7EWX4</accession>
<proteinExistence type="predicted"/>
<dbReference type="Proteomes" id="UP000805704">
    <property type="component" value="Chromosome 21"/>
</dbReference>
<keyword evidence="2" id="KW-1185">Reference proteome</keyword>
<gene>
    <name evidence="1" type="ORF">GBF38_005387</name>
</gene>
<evidence type="ECO:0000313" key="2">
    <source>
        <dbReference type="Proteomes" id="UP000805704"/>
    </source>
</evidence>
<dbReference type="EMBL" id="CM024809">
    <property type="protein sequence ID" value="KAG8006193.1"/>
    <property type="molecule type" value="Genomic_DNA"/>
</dbReference>
<evidence type="ECO:0000313" key="1">
    <source>
        <dbReference type="EMBL" id="KAG8006193.1"/>
    </source>
</evidence>